<evidence type="ECO:0000256" key="1">
    <source>
        <dbReference type="SAM" id="SignalP"/>
    </source>
</evidence>
<keyword evidence="4" id="KW-1185">Reference proteome</keyword>
<evidence type="ECO:0000313" key="4">
    <source>
        <dbReference type="Proteomes" id="UP000614216"/>
    </source>
</evidence>
<dbReference type="Gene3D" id="1.20.58.1690">
    <property type="match status" value="1"/>
</dbReference>
<feature type="domain" description="YARHG" evidence="2">
    <location>
        <begin position="188"/>
        <end position="270"/>
    </location>
</feature>
<comment type="caution">
    <text evidence="3">The sequence shown here is derived from an EMBL/GenBank/DDBJ whole genome shotgun (WGS) entry which is preliminary data.</text>
</comment>
<dbReference type="EMBL" id="JAEUGD010000016">
    <property type="protein sequence ID" value="MBL6445538.1"/>
    <property type="molecule type" value="Genomic_DNA"/>
</dbReference>
<gene>
    <name evidence="3" type="ORF">JMN32_04415</name>
</gene>
<dbReference type="Pfam" id="PF13308">
    <property type="entry name" value="YARHG"/>
    <property type="match status" value="1"/>
</dbReference>
<dbReference type="Proteomes" id="UP000614216">
    <property type="component" value="Unassembled WGS sequence"/>
</dbReference>
<proteinExistence type="predicted"/>
<protein>
    <submittedName>
        <fullName evidence="3">YARHG domain-containing protein</fullName>
    </submittedName>
</protein>
<organism evidence="3 4">
    <name type="scientific">Fulvivirga marina</name>
    <dbReference type="NCBI Taxonomy" id="2494733"/>
    <lineage>
        <taxon>Bacteria</taxon>
        <taxon>Pseudomonadati</taxon>
        <taxon>Bacteroidota</taxon>
        <taxon>Cytophagia</taxon>
        <taxon>Cytophagales</taxon>
        <taxon>Fulvivirgaceae</taxon>
        <taxon>Fulvivirga</taxon>
    </lineage>
</organism>
<accession>A0A937FW19</accession>
<evidence type="ECO:0000313" key="3">
    <source>
        <dbReference type="EMBL" id="MBL6445538.1"/>
    </source>
</evidence>
<dbReference type="SMART" id="SM01324">
    <property type="entry name" value="YARHG"/>
    <property type="match status" value="1"/>
</dbReference>
<evidence type="ECO:0000259" key="2">
    <source>
        <dbReference type="SMART" id="SM01324"/>
    </source>
</evidence>
<dbReference type="InterPro" id="IPR038434">
    <property type="entry name" value="YARHG_sf"/>
</dbReference>
<reference evidence="3" key="1">
    <citation type="submission" date="2021-01" db="EMBL/GenBank/DDBJ databases">
        <title>Fulvivirga kasyanovii gen. nov., sp nov., a novel member of the phylum Bacteroidetes isolated from seawater in a mussel farm.</title>
        <authorList>
            <person name="Zhao L.-H."/>
            <person name="Wang Z.-J."/>
        </authorList>
    </citation>
    <scope>NUCLEOTIDE SEQUENCE</scope>
    <source>
        <strain evidence="3">29W222</strain>
    </source>
</reference>
<feature type="chain" id="PRO_5037206814" evidence="1">
    <location>
        <begin position="19"/>
        <end position="281"/>
    </location>
</feature>
<sequence length="281" mass="32665">MKLQSLVLIAAIAFFVLSCGKTEQQAETIETTQEEGVSEETEQAETLTATLERDPRTIGTDKSKEQYKIEENIYEINASENPLYGFWVGSFGKNKINIALAHVDKDSIFGHSVCAGNFRPIKGSLKESHPGVYDIQMKEPGDDQYDGEFKFTIDLSKKELTGSWKPYKNTVSAKEYTLKKRIYKYDARLGDYPDASTRYLEESDVENLLPEEIEMIRNEIYARHGYSFQNLRIRRIFDAKDWYIPMCIDIRDQLTEVEAHNIILLYNYEEYYDDYYDSYGR</sequence>
<dbReference type="PROSITE" id="PS51257">
    <property type="entry name" value="PROKAR_LIPOPROTEIN"/>
    <property type="match status" value="1"/>
</dbReference>
<dbReference type="RefSeq" id="WP_202855082.1">
    <property type="nucleotide sequence ID" value="NZ_JAEUGD010000016.1"/>
</dbReference>
<dbReference type="AlphaFoldDB" id="A0A937FW19"/>
<dbReference type="InterPro" id="IPR025582">
    <property type="entry name" value="YARHG_dom"/>
</dbReference>
<keyword evidence="1" id="KW-0732">Signal</keyword>
<feature type="signal peptide" evidence="1">
    <location>
        <begin position="1"/>
        <end position="18"/>
    </location>
</feature>
<name>A0A937FW19_9BACT</name>